<evidence type="ECO:0000313" key="1">
    <source>
        <dbReference type="EMBL" id="TQS84479.1"/>
    </source>
</evidence>
<sequence>MDKFEDKCTNLKGMDDQERTGNVEEMEKKCICPDCPTYNSCASSNKEYLYCFKGGSPCITDKKRCICPDCPVYESSGLRNVFYCINGSETEIRDSH</sequence>
<comment type="caution">
    <text evidence="1">The sequence shown here is derived from an EMBL/GenBank/DDBJ whole genome shotgun (WGS) entry which is preliminary data.</text>
</comment>
<dbReference type="Proteomes" id="UP000752814">
    <property type="component" value="Unassembled WGS sequence"/>
</dbReference>
<organism evidence="1 2">
    <name type="scientific">Candidatus Methanomassiliicoccus intestinalis</name>
    <dbReference type="NCBI Taxonomy" id="1406512"/>
    <lineage>
        <taxon>Archaea</taxon>
        <taxon>Methanobacteriati</taxon>
        <taxon>Thermoplasmatota</taxon>
        <taxon>Thermoplasmata</taxon>
        <taxon>Methanomassiliicoccales</taxon>
        <taxon>Methanomassiliicoccaceae</taxon>
        <taxon>Methanomassiliicoccus</taxon>
    </lineage>
</organism>
<name>A0A8J8PEA2_9ARCH</name>
<evidence type="ECO:0000313" key="2">
    <source>
        <dbReference type="Proteomes" id="UP000752814"/>
    </source>
</evidence>
<gene>
    <name evidence="1" type="ORF">A3207_00065</name>
</gene>
<accession>A0A8J8PEA2</accession>
<dbReference type="RefSeq" id="WP_400204465.1">
    <property type="nucleotide sequence ID" value="NZ_CAYAYE010000041.1"/>
</dbReference>
<reference evidence="1" key="1">
    <citation type="submission" date="2016-03" db="EMBL/GenBank/DDBJ databases">
        <authorList>
            <person name="Borrel G."/>
            <person name="Mccann A."/>
            <person name="O'Toole P.W."/>
        </authorList>
    </citation>
    <scope>NUCLEOTIDE SEQUENCE</scope>
    <source>
        <strain evidence="1">183</strain>
    </source>
</reference>
<proteinExistence type="predicted"/>
<protein>
    <recommendedName>
        <fullName evidence="3">DUF2769 domain-containing protein</fullName>
    </recommendedName>
</protein>
<dbReference type="AlphaFoldDB" id="A0A8J8PEA2"/>
<dbReference type="InterPro" id="IPR020075">
    <property type="entry name" value="Uncharacterised_AF2234"/>
</dbReference>
<dbReference type="EMBL" id="LVVT01000001">
    <property type="protein sequence ID" value="TQS84479.1"/>
    <property type="molecule type" value="Genomic_DNA"/>
</dbReference>
<dbReference type="Pfam" id="PF10967">
    <property type="entry name" value="DUF2769"/>
    <property type="match status" value="1"/>
</dbReference>
<evidence type="ECO:0008006" key="3">
    <source>
        <dbReference type="Google" id="ProtNLM"/>
    </source>
</evidence>